<evidence type="ECO:0000313" key="3">
    <source>
        <dbReference type="Proteomes" id="UP001217485"/>
    </source>
</evidence>
<protein>
    <submittedName>
        <fullName evidence="2">Uncharacterized protein</fullName>
    </submittedName>
</protein>
<proteinExistence type="predicted"/>
<keyword evidence="3" id="KW-1185">Reference proteome</keyword>
<accession>A0ABT5C933</accession>
<dbReference type="RefSeq" id="WP_272101100.1">
    <property type="nucleotide sequence ID" value="NZ_JAQNDK010000004.1"/>
</dbReference>
<evidence type="ECO:0000313" key="2">
    <source>
        <dbReference type="EMBL" id="MDC0682950.1"/>
    </source>
</evidence>
<dbReference type="Gene3D" id="2.80.10.50">
    <property type="match status" value="3"/>
</dbReference>
<dbReference type="SUPFAM" id="SSF82171">
    <property type="entry name" value="DPP6 N-terminal domain-like"/>
    <property type="match status" value="1"/>
</dbReference>
<dbReference type="NCBIfam" id="TIGR02608">
    <property type="entry name" value="delta_60_rpt"/>
    <property type="match status" value="7"/>
</dbReference>
<sequence length="561" mass="55589">MILPLAPLVQRSALPRPARGVRLARAAFLAGAAAACLALGCQGILGIHDVSRDGAGGEGGAGGAAASGGGGGGEVSAHGSGGGAPQVGFSIALDPAAARVVRGGSTSLTVAITRSGDFAGDVALSLSGLPSGVSASPIVVSDGEATGVLTLAAEPLATVGGAAPSLVASAPGQEDQVVPLSLLVADPPGTLDQSFDGDGIATSGTPHEARAIVVQEDGKILVAGNDGETWGLMRFLPGGVLDPEFGTAGLVVGQEGTVESLALQPDGRILAVGTRKDQLTVVRFNASGGIDQAFGASGVARLDPASISGSEGFDAAVQSDGGIIAAGVGKPGNRGIVVRFSSMGDVDRDFGGSGLVSFENRPLHSVALGEDGQIVAGGTERDAGPTFLAVRLDRDGALDPDFGMGGIAYLSQTPYNDNDLALGSDGKPILIGYALDGVNHYAFARFNADGSADTTFGGTGMVNASGEEKPYVRGYGVALQADGKILGAVAGGTGASGITASILRLLPDGTMDAGFGTSGAVVLDDHPDQNYLYAVAVQRDGRIVAAGKRSNLGLMVVRVWD</sequence>
<dbReference type="InterPro" id="IPR013431">
    <property type="entry name" value="Delta_60_rpt"/>
</dbReference>
<name>A0ABT5C933_9BACT</name>
<comment type="caution">
    <text evidence="2">The sequence shown here is derived from an EMBL/GenBank/DDBJ whole genome shotgun (WGS) entry which is preliminary data.</text>
</comment>
<reference evidence="2 3" key="1">
    <citation type="submission" date="2023-01" db="EMBL/GenBank/DDBJ databases">
        <title>Minimal conservation of predation-associated metabolite biosynthetic gene clusters underscores biosynthetic potential of Myxococcota including descriptions for ten novel species: Archangium lansinium sp. nov., Myxococcus landrumus sp. nov., Nannocystis bai.</title>
        <authorList>
            <person name="Ahearne A."/>
            <person name="Stevens C."/>
            <person name="Dowd S."/>
        </authorList>
    </citation>
    <scope>NUCLEOTIDE SEQUENCE [LARGE SCALE GENOMIC DNA]</scope>
    <source>
        <strain evidence="2 3">WIWO2</strain>
    </source>
</reference>
<organism evidence="2 3">
    <name type="scientific">Sorangium atrum</name>
    <dbReference type="NCBI Taxonomy" id="2995308"/>
    <lineage>
        <taxon>Bacteria</taxon>
        <taxon>Pseudomonadati</taxon>
        <taxon>Myxococcota</taxon>
        <taxon>Polyangia</taxon>
        <taxon>Polyangiales</taxon>
        <taxon>Polyangiaceae</taxon>
        <taxon>Sorangium</taxon>
    </lineage>
</organism>
<dbReference type="Pfam" id="PF17164">
    <property type="entry name" value="DUF5122"/>
    <property type="match status" value="6"/>
</dbReference>
<evidence type="ECO:0000256" key="1">
    <source>
        <dbReference type="SAM" id="MobiDB-lite"/>
    </source>
</evidence>
<gene>
    <name evidence="2" type="ORF">POL72_34805</name>
</gene>
<feature type="region of interest" description="Disordered" evidence="1">
    <location>
        <begin position="56"/>
        <end position="81"/>
    </location>
</feature>
<dbReference type="EMBL" id="JAQNDK010000004">
    <property type="protein sequence ID" value="MDC0682950.1"/>
    <property type="molecule type" value="Genomic_DNA"/>
</dbReference>
<dbReference type="Proteomes" id="UP001217485">
    <property type="component" value="Unassembled WGS sequence"/>
</dbReference>